<dbReference type="InterPro" id="IPR010982">
    <property type="entry name" value="Lambda_DNA-bd_dom_sf"/>
</dbReference>
<dbReference type="PANTHER" id="PTHR46558">
    <property type="entry name" value="TRACRIPTIONAL REGULATORY PROTEIN-RELATED-RELATED"/>
    <property type="match status" value="1"/>
</dbReference>
<protein>
    <recommendedName>
        <fullName evidence="2">HTH cro/C1-type domain-containing protein</fullName>
    </recommendedName>
</protein>
<proteinExistence type="predicted"/>
<dbReference type="Proteomes" id="UP000618319">
    <property type="component" value="Unassembled WGS sequence"/>
</dbReference>
<evidence type="ECO:0000313" key="4">
    <source>
        <dbReference type="Proteomes" id="UP000618319"/>
    </source>
</evidence>
<evidence type="ECO:0000259" key="2">
    <source>
        <dbReference type="PROSITE" id="PS50943"/>
    </source>
</evidence>
<keyword evidence="1" id="KW-0238">DNA-binding</keyword>
<dbReference type="Gene3D" id="1.10.260.40">
    <property type="entry name" value="lambda repressor-like DNA-binding domains"/>
    <property type="match status" value="1"/>
</dbReference>
<name>A0ABR9T701_9SPHI</name>
<evidence type="ECO:0000313" key="3">
    <source>
        <dbReference type="EMBL" id="MBE8720844.1"/>
    </source>
</evidence>
<dbReference type="InterPro" id="IPR001387">
    <property type="entry name" value="Cro/C1-type_HTH"/>
</dbReference>
<dbReference type="CDD" id="cd00093">
    <property type="entry name" value="HTH_XRE"/>
    <property type="match status" value="1"/>
</dbReference>
<dbReference type="PROSITE" id="PS50943">
    <property type="entry name" value="HTH_CROC1"/>
    <property type="match status" value="1"/>
</dbReference>
<dbReference type="SMART" id="SM00530">
    <property type="entry name" value="HTH_XRE"/>
    <property type="match status" value="1"/>
</dbReference>
<reference evidence="3 4" key="1">
    <citation type="submission" date="2018-02" db="EMBL/GenBank/DDBJ databases">
        <title>Sphingobacterium KA21.</title>
        <authorList>
            <person name="Vasarhelyi B.M."/>
            <person name="Deshmukh S."/>
            <person name="Balint B."/>
            <person name="Kukolya J."/>
        </authorList>
    </citation>
    <scope>NUCLEOTIDE SEQUENCE [LARGE SCALE GENOMIC DNA]</scope>
    <source>
        <strain evidence="3 4">Ka21</strain>
    </source>
</reference>
<dbReference type="PANTHER" id="PTHR46558:SF11">
    <property type="entry name" value="HTH-TYPE TRANSCRIPTIONAL REGULATOR XRE"/>
    <property type="match status" value="1"/>
</dbReference>
<gene>
    <name evidence="3" type="ORF">C4F40_08920</name>
</gene>
<sequence length="79" mass="9280">MLYLSENMKYLRARKGRSQQELANDLGITRSRYSKYEYGLAEPSIVLLAKLAEYYRITLDALILQELRENRASIKTNTY</sequence>
<keyword evidence="4" id="KW-1185">Reference proteome</keyword>
<evidence type="ECO:0000256" key="1">
    <source>
        <dbReference type="ARBA" id="ARBA00023125"/>
    </source>
</evidence>
<dbReference type="Pfam" id="PF01381">
    <property type="entry name" value="HTH_3"/>
    <property type="match status" value="1"/>
</dbReference>
<accession>A0ABR9T701</accession>
<feature type="domain" description="HTH cro/C1-type" evidence="2">
    <location>
        <begin position="8"/>
        <end position="62"/>
    </location>
</feature>
<dbReference type="EMBL" id="PSKQ01000018">
    <property type="protein sequence ID" value="MBE8720844.1"/>
    <property type="molecule type" value="Genomic_DNA"/>
</dbReference>
<organism evidence="3 4">
    <name type="scientific">Sphingobacterium pedocola</name>
    <dbReference type="NCBI Taxonomy" id="2082722"/>
    <lineage>
        <taxon>Bacteria</taxon>
        <taxon>Pseudomonadati</taxon>
        <taxon>Bacteroidota</taxon>
        <taxon>Sphingobacteriia</taxon>
        <taxon>Sphingobacteriales</taxon>
        <taxon>Sphingobacteriaceae</taxon>
        <taxon>Sphingobacterium</taxon>
    </lineage>
</organism>
<dbReference type="SUPFAM" id="SSF47413">
    <property type="entry name" value="lambda repressor-like DNA-binding domains"/>
    <property type="match status" value="1"/>
</dbReference>
<comment type="caution">
    <text evidence="3">The sequence shown here is derived from an EMBL/GenBank/DDBJ whole genome shotgun (WGS) entry which is preliminary data.</text>
</comment>